<name>A0A6P2CVE9_9BACT</name>
<evidence type="ECO:0000313" key="2">
    <source>
        <dbReference type="Proteomes" id="UP000464178"/>
    </source>
</evidence>
<dbReference type="Proteomes" id="UP000464178">
    <property type="component" value="Chromosome"/>
</dbReference>
<sequence length="153" mass="16308">MPGGTYLYRCDHCPLILEVGGGTAWREDGTVIQEDVWVACGACGTMHRLAERDGICQVTAFPGPVRGMRPVTILDACGDPAEISEFAVEGELRQVGEHAGGIANLGQLPCGHCGQIGRMVTVADLRAPDGRYRDVDCPVCAHPLDGFGLTDWI</sequence>
<protein>
    <submittedName>
        <fullName evidence="1">Uncharacterized protein</fullName>
    </submittedName>
</protein>
<keyword evidence="2" id="KW-1185">Reference proteome</keyword>
<dbReference type="KEGG" id="gms:SOIL9_45960"/>
<dbReference type="AlphaFoldDB" id="A0A6P2CVE9"/>
<accession>A0A6P2CVE9</accession>
<reference evidence="1 2" key="1">
    <citation type="submission" date="2019-05" db="EMBL/GenBank/DDBJ databases">
        <authorList>
            <consortium name="Science for Life Laboratories"/>
        </authorList>
    </citation>
    <scope>NUCLEOTIDE SEQUENCE [LARGE SCALE GENOMIC DNA]</scope>
    <source>
        <strain evidence="1">Soil9</strain>
    </source>
</reference>
<dbReference type="EMBL" id="LR593886">
    <property type="protein sequence ID" value="VTR93118.1"/>
    <property type="molecule type" value="Genomic_DNA"/>
</dbReference>
<dbReference type="RefSeq" id="WP_162667897.1">
    <property type="nucleotide sequence ID" value="NZ_LR593886.1"/>
</dbReference>
<gene>
    <name evidence="1" type="ORF">SOIL9_45960</name>
</gene>
<proteinExistence type="predicted"/>
<evidence type="ECO:0000313" key="1">
    <source>
        <dbReference type="EMBL" id="VTR93118.1"/>
    </source>
</evidence>
<organism evidence="1 2">
    <name type="scientific">Gemmata massiliana</name>
    <dbReference type="NCBI Taxonomy" id="1210884"/>
    <lineage>
        <taxon>Bacteria</taxon>
        <taxon>Pseudomonadati</taxon>
        <taxon>Planctomycetota</taxon>
        <taxon>Planctomycetia</taxon>
        <taxon>Gemmatales</taxon>
        <taxon>Gemmataceae</taxon>
        <taxon>Gemmata</taxon>
    </lineage>
</organism>